<organism evidence="1 2">
    <name type="scientific">candidate division MSBL1 archaeon SCGC-AAA382C18</name>
    <dbReference type="NCBI Taxonomy" id="1698281"/>
    <lineage>
        <taxon>Archaea</taxon>
        <taxon>Methanobacteriati</taxon>
        <taxon>Methanobacteriota</taxon>
        <taxon>candidate division MSBL1</taxon>
    </lineage>
</organism>
<accession>A0A133VKW2</accession>
<name>A0A133VKW2_9EURY</name>
<comment type="caution">
    <text evidence="1">The sequence shown here is derived from an EMBL/GenBank/DDBJ whole genome shotgun (WGS) entry which is preliminary data.</text>
</comment>
<dbReference type="AlphaFoldDB" id="A0A133VKW2"/>
<keyword evidence="2" id="KW-1185">Reference proteome</keyword>
<evidence type="ECO:0000313" key="1">
    <source>
        <dbReference type="EMBL" id="KXB07050.1"/>
    </source>
</evidence>
<dbReference type="EMBL" id="LHYF01000012">
    <property type="protein sequence ID" value="KXB07050.1"/>
    <property type="molecule type" value="Genomic_DNA"/>
</dbReference>
<protein>
    <submittedName>
        <fullName evidence="1">Uncharacterized protein</fullName>
    </submittedName>
</protein>
<dbReference type="Proteomes" id="UP000070404">
    <property type="component" value="Unassembled WGS sequence"/>
</dbReference>
<reference evidence="1 2" key="1">
    <citation type="journal article" date="2016" name="Sci. Rep.">
        <title>Metabolic traits of an uncultured archaeal lineage -MSBL1- from brine pools of the Red Sea.</title>
        <authorList>
            <person name="Mwirichia R."/>
            <person name="Alam I."/>
            <person name="Rashid M."/>
            <person name="Vinu M."/>
            <person name="Ba-Alawi W."/>
            <person name="Anthony Kamau A."/>
            <person name="Kamanda Ngugi D."/>
            <person name="Goker M."/>
            <person name="Klenk H.P."/>
            <person name="Bajic V."/>
            <person name="Stingl U."/>
        </authorList>
    </citation>
    <scope>NUCLEOTIDE SEQUENCE [LARGE SCALE GENOMIC DNA]</scope>
    <source>
        <strain evidence="1">SCGC-AAA382C18</strain>
    </source>
</reference>
<gene>
    <name evidence="1" type="ORF">AKJ52_01025</name>
</gene>
<evidence type="ECO:0000313" key="2">
    <source>
        <dbReference type="Proteomes" id="UP000070404"/>
    </source>
</evidence>
<sequence length="67" mass="7632">MDEVLDSAEREGVEIEKNYPEKIGKVKGDYSLKTLFSPILKIRIENPTCGKIKIHKGEENGKILLKF</sequence>
<proteinExistence type="predicted"/>